<dbReference type="InterPro" id="IPR030484">
    <property type="entry name" value="Rio2"/>
</dbReference>
<gene>
    <name evidence="17" type="ORF">PECAL_4P25800</name>
</gene>
<sequence length="432" mass="48358">MGKLDVQVMRHLSKDDYRVLTAVELGMRNHHAVPVPLIISIAGLRHGGAAKFLATLLRFKLVYHDNNKYDGYRLTWFGYDVLALRAFVARGAVDSVGRKIGEGKESDVYEGCRASDDRRVIIKFHRLGKTSFKAVKDKRDYLEGRKTAGNWLNMSRLAAKREWDFMCCLHEDKSIKVPEPLDQNRHAVVMGLAEGLPLYQLGAPGCLADPEKVLESTVTIARQLAARGLVHCDLNEFNLIVEQNTSAVTLIDFPQMISTKHPNAAMYFARDVRGLVKFFTMKLKFDVDEEGLFDFDGACASEAVTRLDTACRASGFDGCAPDKREGRSRPVKAVTEEEEDDNESDDDGVEALRAEFLARARVDAPAADASPPPPIAYEADAAPPPEVCAQKLRRERDKQLTRRARHNGSRNFAKTRSSHGKIKHKEKLDQEY</sequence>
<dbReference type="Gene3D" id="1.10.510.10">
    <property type="entry name" value="Transferase(Phosphotransferase) domain 1"/>
    <property type="match status" value="1"/>
</dbReference>
<dbReference type="InterPro" id="IPR036388">
    <property type="entry name" value="WH-like_DNA-bd_sf"/>
</dbReference>
<dbReference type="InterPro" id="IPR018934">
    <property type="entry name" value="RIO_dom"/>
</dbReference>
<evidence type="ECO:0000256" key="8">
    <source>
        <dbReference type="ARBA" id="ARBA00022777"/>
    </source>
</evidence>
<protein>
    <recommendedName>
        <fullName evidence="13">Serine/threonine-protein kinase RIO2</fullName>
        <ecNumber evidence="3">2.7.11.1</ecNumber>
    </recommendedName>
    <alternativeName>
        <fullName evidence="14">Serine/threonine-protein kinase rio2</fullName>
    </alternativeName>
</protein>
<evidence type="ECO:0000313" key="17">
    <source>
        <dbReference type="EMBL" id="CAH0375254.1"/>
    </source>
</evidence>
<evidence type="ECO:0000256" key="1">
    <source>
        <dbReference type="ARBA" id="ARBA00001946"/>
    </source>
</evidence>
<evidence type="ECO:0000313" key="18">
    <source>
        <dbReference type="Proteomes" id="UP000789595"/>
    </source>
</evidence>
<dbReference type="Gene3D" id="3.30.200.20">
    <property type="entry name" value="Phosphorylase Kinase, domain 1"/>
    <property type="match status" value="1"/>
</dbReference>
<dbReference type="PANTHER" id="PTHR45852">
    <property type="entry name" value="SER/THR-PROTEIN KINASE RIO2"/>
    <property type="match status" value="1"/>
</dbReference>
<dbReference type="GO" id="GO:0046872">
    <property type="term" value="F:metal ion binding"/>
    <property type="evidence" value="ECO:0007669"/>
    <property type="project" value="UniProtKB-KW"/>
</dbReference>
<evidence type="ECO:0000256" key="11">
    <source>
        <dbReference type="ARBA" id="ARBA00047899"/>
    </source>
</evidence>
<evidence type="ECO:0000256" key="10">
    <source>
        <dbReference type="ARBA" id="ARBA00022842"/>
    </source>
</evidence>
<name>A0A8J2SXG3_9STRA</name>
<evidence type="ECO:0000256" key="6">
    <source>
        <dbReference type="ARBA" id="ARBA00022723"/>
    </source>
</evidence>
<comment type="catalytic activity">
    <reaction evidence="11">
        <text>L-threonyl-[protein] + ATP = O-phospho-L-threonyl-[protein] + ADP + H(+)</text>
        <dbReference type="Rhea" id="RHEA:46608"/>
        <dbReference type="Rhea" id="RHEA-COMP:11060"/>
        <dbReference type="Rhea" id="RHEA-COMP:11605"/>
        <dbReference type="ChEBI" id="CHEBI:15378"/>
        <dbReference type="ChEBI" id="CHEBI:30013"/>
        <dbReference type="ChEBI" id="CHEBI:30616"/>
        <dbReference type="ChEBI" id="CHEBI:61977"/>
        <dbReference type="ChEBI" id="CHEBI:456216"/>
        <dbReference type="EC" id="2.7.11.1"/>
    </reaction>
</comment>
<dbReference type="InterPro" id="IPR011009">
    <property type="entry name" value="Kinase-like_dom_sf"/>
</dbReference>
<proteinExistence type="inferred from homology"/>
<dbReference type="EC" id="2.7.11.1" evidence="3"/>
<dbReference type="InterPro" id="IPR015285">
    <property type="entry name" value="RIO2_wHTH_N"/>
</dbReference>
<dbReference type="FunFam" id="3.30.200.20:FF:000052">
    <property type="entry name" value="Serine/threonine-protein kinase RIO2"/>
    <property type="match status" value="1"/>
</dbReference>
<dbReference type="GO" id="GO:0004674">
    <property type="term" value="F:protein serine/threonine kinase activity"/>
    <property type="evidence" value="ECO:0007669"/>
    <property type="project" value="UniProtKB-KW"/>
</dbReference>
<dbReference type="SUPFAM" id="SSF56112">
    <property type="entry name" value="Protein kinase-like (PK-like)"/>
    <property type="match status" value="1"/>
</dbReference>
<keyword evidence="7" id="KW-0547">Nucleotide-binding</keyword>
<evidence type="ECO:0000256" key="4">
    <source>
        <dbReference type="ARBA" id="ARBA00022527"/>
    </source>
</evidence>
<evidence type="ECO:0000256" key="15">
    <source>
        <dbReference type="SAM" id="MobiDB-lite"/>
    </source>
</evidence>
<keyword evidence="18" id="KW-1185">Reference proteome</keyword>
<comment type="cofactor">
    <cofactor evidence="1">
        <name>Mg(2+)</name>
        <dbReference type="ChEBI" id="CHEBI:18420"/>
    </cofactor>
</comment>
<evidence type="ECO:0000256" key="7">
    <source>
        <dbReference type="ARBA" id="ARBA00022741"/>
    </source>
</evidence>
<evidence type="ECO:0000256" key="9">
    <source>
        <dbReference type="ARBA" id="ARBA00022840"/>
    </source>
</evidence>
<dbReference type="PANTHER" id="PTHR45852:SF1">
    <property type="entry name" value="SERINE_THREONINE-PROTEIN KINASE RIO2"/>
    <property type="match status" value="1"/>
</dbReference>
<keyword evidence="6" id="KW-0479">Metal-binding</keyword>
<dbReference type="GO" id="GO:0030490">
    <property type="term" value="P:maturation of SSU-rRNA"/>
    <property type="evidence" value="ECO:0007669"/>
    <property type="project" value="TreeGrafter"/>
</dbReference>
<dbReference type="GO" id="GO:0005634">
    <property type="term" value="C:nucleus"/>
    <property type="evidence" value="ECO:0007669"/>
    <property type="project" value="TreeGrafter"/>
</dbReference>
<dbReference type="SUPFAM" id="SSF46785">
    <property type="entry name" value="Winged helix' DNA-binding domain"/>
    <property type="match status" value="1"/>
</dbReference>
<organism evidence="17 18">
    <name type="scientific">Pelagomonas calceolata</name>
    <dbReference type="NCBI Taxonomy" id="35677"/>
    <lineage>
        <taxon>Eukaryota</taxon>
        <taxon>Sar</taxon>
        <taxon>Stramenopiles</taxon>
        <taxon>Ochrophyta</taxon>
        <taxon>Pelagophyceae</taxon>
        <taxon>Pelagomonadales</taxon>
        <taxon>Pelagomonadaceae</taxon>
        <taxon>Pelagomonas</taxon>
    </lineage>
</organism>
<comment type="similarity">
    <text evidence="2">Belongs to the protein kinase superfamily. RIO-type Ser/Thr kinase family.</text>
</comment>
<reference evidence="17" key="1">
    <citation type="submission" date="2021-11" db="EMBL/GenBank/DDBJ databases">
        <authorList>
            <consortium name="Genoscope - CEA"/>
            <person name="William W."/>
        </authorList>
    </citation>
    <scope>NUCLEOTIDE SEQUENCE</scope>
</reference>
<dbReference type="GO" id="GO:0030688">
    <property type="term" value="C:preribosome, small subunit precursor"/>
    <property type="evidence" value="ECO:0007669"/>
    <property type="project" value="TreeGrafter"/>
</dbReference>
<dbReference type="OrthoDB" id="10258631at2759"/>
<keyword evidence="8" id="KW-0418">Kinase</keyword>
<dbReference type="GO" id="GO:0005524">
    <property type="term" value="F:ATP binding"/>
    <property type="evidence" value="ECO:0007669"/>
    <property type="project" value="UniProtKB-KW"/>
</dbReference>
<dbReference type="CDD" id="cd05144">
    <property type="entry name" value="RIO2_C"/>
    <property type="match status" value="1"/>
</dbReference>
<dbReference type="Gene3D" id="1.10.10.10">
    <property type="entry name" value="Winged helix-like DNA-binding domain superfamily/Winged helix DNA-binding domain"/>
    <property type="match status" value="1"/>
</dbReference>
<comment type="catalytic activity">
    <reaction evidence="12">
        <text>L-seryl-[protein] + ATP = O-phospho-L-seryl-[protein] + ADP + H(+)</text>
        <dbReference type="Rhea" id="RHEA:17989"/>
        <dbReference type="Rhea" id="RHEA-COMP:9863"/>
        <dbReference type="Rhea" id="RHEA-COMP:11604"/>
        <dbReference type="ChEBI" id="CHEBI:15378"/>
        <dbReference type="ChEBI" id="CHEBI:29999"/>
        <dbReference type="ChEBI" id="CHEBI:30616"/>
        <dbReference type="ChEBI" id="CHEBI:83421"/>
        <dbReference type="ChEBI" id="CHEBI:456216"/>
        <dbReference type="EC" id="2.7.11.1"/>
    </reaction>
</comment>
<evidence type="ECO:0000256" key="3">
    <source>
        <dbReference type="ARBA" id="ARBA00012513"/>
    </source>
</evidence>
<dbReference type="EMBL" id="CAKKNE010000004">
    <property type="protein sequence ID" value="CAH0375254.1"/>
    <property type="molecule type" value="Genomic_DNA"/>
</dbReference>
<evidence type="ECO:0000256" key="14">
    <source>
        <dbReference type="ARBA" id="ARBA00068837"/>
    </source>
</evidence>
<dbReference type="InterPro" id="IPR000687">
    <property type="entry name" value="RIO_kinase"/>
</dbReference>
<feature type="compositionally biased region" description="Basic residues" evidence="15">
    <location>
        <begin position="416"/>
        <end position="425"/>
    </location>
</feature>
<evidence type="ECO:0000256" key="13">
    <source>
        <dbReference type="ARBA" id="ARBA00068353"/>
    </source>
</evidence>
<keyword evidence="10" id="KW-0460">Magnesium</keyword>
<evidence type="ECO:0000259" key="16">
    <source>
        <dbReference type="SMART" id="SM00090"/>
    </source>
</evidence>
<evidence type="ECO:0000256" key="2">
    <source>
        <dbReference type="ARBA" id="ARBA00009196"/>
    </source>
</evidence>
<feature type="region of interest" description="Disordered" evidence="15">
    <location>
        <begin position="362"/>
        <end position="432"/>
    </location>
</feature>
<dbReference type="AlphaFoldDB" id="A0A8J2SXG3"/>
<evidence type="ECO:0000256" key="5">
    <source>
        <dbReference type="ARBA" id="ARBA00022679"/>
    </source>
</evidence>
<keyword evidence="4" id="KW-0723">Serine/threonine-protein kinase</keyword>
<feature type="domain" description="RIO kinase" evidence="16">
    <location>
        <begin position="65"/>
        <end position="298"/>
    </location>
</feature>
<evidence type="ECO:0000256" key="12">
    <source>
        <dbReference type="ARBA" id="ARBA00048679"/>
    </source>
</evidence>
<dbReference type="Proteomes" id="UP000789595">
    <property type="component" value="Unassembled WGS sequence"/>
</dbReference>
<feature type="compositionally biased region" description="Acidic residues" evidence="15">
    <location>
        <begin position="336"/>
        <end position="348"/>
    </location>
</feature>
<dbReference type="FunFam" id="1.10.10.10:FF:000053">
    <property type="entry name" value="Serine/threonine-protein kinase RIO2"/>
    <property type="match status" value="1"/>
</dbReference>
<feature type="region of interest" description="Disordered" evidence="15">
    <location>
        <begin position="318"/>
        <end position="348"/>
    </location>
</feature>
<dbReference type="GO" id="GO:0005829">
    <property type="term" value="C:cytosol"/>
    <property type="evidence" value="ECO:0007669"/>
    <property type="project" value="TreeGrafter"/>
</dbReference>
<keyword evidence="9" id="KW-0067">ATP-binding</keyword>
<comment type="caution">
    <text evidence="17">The sequence shown here is derived from an EMBL/GenBank/DDBJ whole genome shotgun (WGS) entry which is preliminary data.</text>
</comment>
<dbReference type="Pfam" id="PF01163">
    <property type="entry name" value="RIO1"/>
    <property type="match status" value="1"/>
</dbReference>
<dbReference type="InterPro" id="IPR036390">
    <property type="entry name" value="WH_DNA-bd_sf"/>
</dbReference>
<dbReference type="SMART" id="SM00090">
    <property type="entry name" value="RIO"/>
    <property type="match status" value="1"/>
</dbReference>
<accession>A0A8J2SXG3</accession>
<keyword evidence="5" id="KW-0808">Transferase</keyword>
<dbReference type="Pfam" id="PF09202">
    <property type="entry name" value="Rio2_N"/>
    <property type="match status" value="1"/>
</dbReference>